<sequence length="38" mass="4177">MRNTGTSSGSLIAWDLLVFDDHAELLLKQLGMIEMAQA</sequence>
<keyword evidence="2" id="KW-1185">Reference proteome</keyword>
<accession>A0A2P8GB30</accession>
<evidence type="ECO:0000313" key="2">
    <source>
        <dbReference type="Proteomes" id="UP000241964"/>
    </source>
</evidence>
<evidence type="ECO:0000313" key="1">
    <source>
        <dbReference type="EMBL" id="PSL31181.1"/>
    </source>
</evidence>
<dbReference type="EMBL" id="PYAS01000003">
    <property type="protein sequence ID" value="PSL31181.1"/>
    <property type="molecule type" value="Genomic_DNA"/>
</dbReference>
<protein>
    <submittedName>
        <fullName evidence="1">Uncharacterized protein</fullName>
    </submittedName>
</protein>
<dbReference type="Proteomes" id="UP000241964">
    <property type="component" value="Unassembled WGS sequence"/>
</dbReference>
<reference evidence="1 2" key="1">
    <citation type="submission" date="2018-03" db="EMBL/GenBank/DDBJ databases">
        <title>Genomic Encyclopedia of Archaeal and Bacterial Type Strains, Phase II (KMG-II): from individual species to whole genera.</title>
        <authorList>
            <person name="Goeker M."/>
        </authorList>
    </citation>
    <scope>NUCLEOTIDE SEQUENCE [LARGE SCALE GENOMIC DNA]</scope>
    <source>
        <strain evidence="1 2">DSM 29057</strain>
    </source>
</reference>
<dbReference type="AlphaFoldDB" id="A0A2P8GB30"/>
<proteinExistence type="predicted"/>
<organism evidence="1 2">
    <name type="scientific">Dyadobacter jiangsuensis</name>
    <dbReference type="NCBI Taxonomy" id="1591085"/>
    <lineage>
        <taxon>Bacteria</taxon>
        <taxon>Pseudomonadati</taxon>
        <taxon>Bacteroidota</taxon>
        <taxon>Cytophagia</taxon>
        <taxon>Cytophagales</taxon>
        <taxon>Spirosomataceae</taxon>
        <taxon>Dyadobacter</taxon>
    </lineage>
</organism>
<name>A0A2P8GB30_9BACT</name>
<gene>
    <name evidence="1" type="ORF">CLV60_10347</name>
</gene>
<comment type="caution">
    <text evidence="1">The sequence shown here is derived from an EMBL/GenBank/DDBJ whole genome shotgun (WGS) entry which is preliminary data.</text>
</comment>